<evidence type="ECO:0000313" key="3">
    <source>
        <dbReference type="Proteomes" id="UP000193920"/>
    </source>
</evidence>
<reference evidence="2 3" key="1">
    <citation type="submission" date="2016-08" db="EMBL/GenBank/DDBJ databases">
        <title>A Parts List for Fungal Cellulosomes Revealed by Comparative Genomics.</title>
        <authorList>
            <consortium name="DOE Joint Genome Institute"/>
            <person name="Haitjema C.H."/>
            <person name="Gilmore S.P."/>
            <person name="Henske J.K."/>
            <person name="Solomon K.V."/>
            <person name="De Groot R."/>
            <person name="Kuo A."/>
            <person name="Mondo S.J."/>
            <person name="Salamov A.A."/>
            <person name="Labutti K."/>
            <person name="Zhao Z."/>
            <person name="Chiniquy J."/>
            <person name="Barry K."/>
            <person name="Brewer H.M."/>
            <person name="Purvine S.O."/>
            <person name="Wright A.T."/>
            <person name="Boxma B."/>
            <person name="Van Alen T."/>
            <person name="Hackstein J.H."/>
            <person name="Baker S.E."/>
            <person name="Grigoriev I.V."/>
            <person name="O'Malley M.A."/>
        </authorList>
    </citation>
    <scope>NUCLEOTIDE SEQUENCE [LARGE SCALE GENOMIC DNA]</scope>
    <source>
        <strain evidence="2 3">G1</strain>
    </source>
</reference>
<evidence type="ECO:0000256" key="1">
    <source>
        <dbReference type="SAM" id="SignalP"/>
    </source>
</evidence>
<protein>
    <submittedName>
        <fullName evidence="2">Uncharacterized protein</fullName>
    </submittedName>
</protein>
<comment type="caution">
    <text evidence="2">The sequence shown here is derived from an EMBL/GenBank/DDBJ whole genome shotgun (WGS) entry which is preliminary data.</text>
</comment>
<keyword evidence="3" id="KW-1185">Reference proteome</keyword>
<sequence length="230" mass="25857">MKILALISPLLVSYSVYALNTDFFNYYFENEINDLVFVNATAECINDIENISNNELYGCHVTLKDYQLNPLNACALLNSDRCQKFFKDPLGIIPNCKDYEEIQNTGFEENVKGVGLQLSLSCLYDEYENICPISKAFASGKELTEEDFKANCESKICTEEILKFITDLPEIYKDLDSSVSPIKKSDLNSVANYFKSEECAKILNSSGAYSTYKVGTTFIVSLGVLLLSLY</sequence>
<dbReference type="Proteomes" id="UP000193920">
    <property type="component" value="Unassembled WGS sequence"/>
</dbReference>
<accession>A0A1Y2BEH5</accession>
<dbReference type="OrthoDB" id="2135617at2759"/>
<name>A0A1Y2BEH5_9FUNG</name>
<organism evidence="2 3">
    <name type="scientific">Neocallimastix californiae</name>
    <dbReference type="NCBI Taxonomy" id="1754190"/>
    <lineage>
        <taxon>Eukaryota</taxon>
        <taxon>Fungi</taxon>
        <taxon>Fungi incertae sedis</taxon>
        <taxon>Chytridiomycota</taxon>
        <taxon>Chytridiomycota incertae sedis</taxon>
        <taxon>Neocallimastigomycetes</taxon>
        <taxon>Neocallimastigales</taxon>
        <taxon>Neocallimastigaceae</taxon>
        <taxon>Neocallimastix</taxon>
    </lineage>
</organism>
<keyword evidence="1" id="KW-0732">Signal</keyword>
<evidence type="ECO:0000313" key="2">
    <source>
        <dbReference type="EMBL" id="ORY32940.1"/>
    </source>
</evidence>
<gene>
    <name evidence="2" type="ORF">LY90DRAFT_705144</name>
</gene>
<proteinExistence type="predicted"/>
<feature type="chain" id="PRO_5012440660" evidence="1">
    <location>
        <begin position="19"/>
        <end position="230"/>
    </location>
</feature>
<dbReference type="AlphaFoldDB" id="A0A1Y2BEH5"/>
<feature type="signal peptide" evidence="1">
    <location>
        <begin position="1"/>
        <end position="18"/>
    </location>
</feature>
<dbReference type="EMBL" id="MCOG01000162">
    <property type="protein sequence ID" value="ORY32940.1"/>
    <property type="molecule type" value="Genomic_DNA"/>
</dbReference>